<dbReference type="AlphaFoldDB" id="C7GHC3"/>
<reference evidence="1 2" key="1">
    <citation type="submission" date="2009-08" db="EMBL/GenBank/DDBJ databases">
        <authorList>
            <person name="Weinstock G."/>
            <person name="Sodergren E."/>
            <person name="Clifton S."/>
            <person name="Fulton L."/>
            <person name="Fulton B."/>
            <person name="Courtney L."/>
            <person name="Fronick C."/>
            <person name="Harrison M."/>
            <person name="Strong C."/>
            <person name="Farmer C."/>
            <person name="Delahaunty K."/>
            <person name="Markovic C."/>
            <person name="Hall O."/>
            <person name="Minx P."/>
            <person name="Tomlinson C."/>
            <person name="Mitreva M."/>
            <person name="Nelson J."/>
            <person name="Hou S."/>
            <person name="Wollam A."/>
            <person name="Pepin K.H."/>
            <person name="Johnson M."/>
            <person name="Bhonagiri V."/>
            <person name="Nash W.E."/>
            <person name="Warren W."/>
            <person name="Chinwalla A."/>
            <person name="Mardis E.R."/>
            <person name="Wilson R.K."/>
        </authorList>
    </citation>
    <scope>NUCLEOTIDE SEQUENCE [LARGE SCALE GENOMIC DNA]</scope>
    <source>
        <strain evidence="1 2">L1-82</strain>
    </source>
</reference>
<sequence>MSFLSDYTEKNSNLIPKIDIPCFAWNSQAEQGLLFFKAKSLKVIYFKT</sequence>
<dbReference type="EMBL" id="ABYJ02000286">
    <property type="protein sequence ID" value="EEU98772.1"/>
    <property type="molecule type" value="Genomic_DNA"/>
</dbReference>
<gene>
    <name evidence="1" type="ORF">ROSINTL182_09344</name>
</gene>
<comment type="caution">
    <text evidence="1">The sequence shown here is derived from an EMBL/GenBank/DDBJ whole genome shotgun (WGS) entry which is preliminary data.</text>
</comment>
<dbReference type="Proteomes" id="UP000004828">
    <property type="component" value="Unassembled WGS sequence"/>
</dbReference>
<evidence type="ECO:0000313" key="1">
    <source>
        <dbReference type="EMBL" id="EEU98772.1"/>
    </source>
</evidence>
<name>C7GHC3_9FIRM</name>
<evidence type="ECO:0000313" key="2">
    <source>
        <dbReference type="Proteomes" id="UP000004828"/>
    </source>
</evidence>
<protein>
    <submittedName>
        <fullName evidence="1">Uncharacterized protein</fullName>
    </submittedName>
</protein>
<organism evidence="1 2">
    <name type="scientific">Roseburia intestinalis L1-82</name>
    <dbReference type="NCBI Taxonomy" id="536231"/>
    <lineage>
        <taxon>Bacteria</taxon>
        <taxon>Bacillati</taxon>
        <taxon>Bacillota</taxon>
        <taxon>Clostridia</taxon>
        <taxon>Lachnospirales</taxon>
        <taxon>Lachnospiraceae</taxon>
        <taxon>Roseburia</taxon>
    </lineage>
</organism>
<accession>C7GHC3</accession>
<dbReference type="HOGENOM" id="CLU_3103385_0_0_9"/>
<proteinExistence type="predicted"/>